<feature type="transmembrane region" description="Helical" evidence="1">
    <location>
        <begin position="310"/>
        <end position="327"/>
    </location>
</feature>
<comment type="caution">
    <text evidence="2">The sequence shown here is derived from an EMBL/GenBank/DDBJ whole genome shotgun (WGS) entry which is preliminary data.</text>
</comment>
<protein>
    <submittedName>
        <fullName evidence="2">Uncharacterized protein</fullName>
    </submittedName>
</protein>
<keyword evidence="1" id="KW-0812">Transmembrane</keyword>
<accession>A0A0G0N8G9</accession>
<feature type="transmembrane region" description="Helical" evidence="1">
    <location>
        <begin position="7"/>
        <end position="24"/>
    </location>
</feature>
<dbReference type="EMBL" id="LBWP01000003">
    <property type="protein sequence ID" value="KKR11738.1"/>
    <property type="molecule type" value="Genomic_DNA"/>
</dbReference>
<dbReference type="Proteomes" id="UP000034246">
    <property type="component" value="Unassembled WGS sequence"/>
</dbReference>
<feature type="transmembrane region" description="Helical" evidence="1">
    <location>
        <begin position="286"/>
        <end position="303"/>
    </location>
</feature>
<feature type="transmembrane region" description="Helical" evidence="1">
    <location>
        <begin position="377"/>
        <end position="395"/>
    </location>
</feature>
<organism evidence="2 3">
    <name type="scientific">Candidatus Woesebacteria bacterium GW2011_GWA1_39_21</name>
    <dbReference type="NCBI Taxonomy" id="1618550"/>
    <lineage>
        <taxon>Bacteria</taxon>
        <taxon>Candidatus Woeseibacteriota</taxon>
    </lineage>
</organism>
<feature type="transmembrane region" description="Helical" evidence="1">
    <location>
        <begin position="353"/>
        <end position="372"/>
    </location>
</feature>
<evidence type="ECO:0000313" key="2">
    <source>
        <dbReference type="EMBL" id="KKR11738.1"/>
    </source>
</evidence>
<dbReference type="AlphaFoldDB" id="A0A0G0N8G9"/>
<feature type="transmembrane region" description="Helical" evidence="1">
    <location>
        <begin position="215"/>
        <end position="236"/>
    </location>
</feature>
<feature type="transmembrane region" description="Helical" evidence="1">
    <location>
        <begin position="883"/>
        <end position="904"/>
    </location>
</feature>
<reference evidence="2 3" key="1">
    <citation type="journal article" date="2015" name="Nature">
        <title>rRNA introns, odd ribosomes, and small enigmatic genomes across a large radiation of phyla.</title>
        <authorList>
            <person name="Brown C.T."/>
            <person name="Hug L.A."/>
            <person name="Thomas B.C."/>
            <person name="Sharon I."/>
            <person name="Castelle C.J."/>
            <person name="Singh A."/>
            <person name="Wilkins M.J."/>
            <person name="Williams K.H."/>
            <person name="Banfield J.F."/>
        </authorList>
    </citation>
    <scope>NUCLEOTIDE SEQUENCE [LARGE SCALE GENOMIC DNA]</scope>
</reference>
<name>A0A0G0N8G9_9BACT</name>
<feature type="transmembrane region" description="Helical" evidence="1">
    <location>
        <begin position="114"/>
        <end position="132"/>
    </location>
</feature>
<evidence type="ECO:0000313" key="3">
    <source>
        <dbReference type="Proteomes" id="UP000034246"/>
    </source>
</evidence>
<dbReference type="STRING" id="1618550.UT39_C0003G0007"/>
<gene>
    <name evidence="2" type="ORF">UT39_C0003G0007</name>
</gene>
<feature type="transmembrane region" description="Helical" evidence="1">
    <location>
        <begin position="184"/>
        <end position="203"/>
    </location>
</feature>
<keyword evidence="1" id="KW-0472">Membrane</keyword>
<feature type="transmembrane region" description="Helical" evidence="1">
    <location>
        <begin position="86"/>
        <end position="107"/>
    </location>
</feature>
<proteinExistence type="predicted"/>
<sequence>MTSHKKVAIFALLTALIFKFWIFTSKSNLGSDISYRFLPIVNGIYLPFTWNNVQTGDGMGVYAVNTLWSYPSELFYESLTRFGLPYWFQIKYLMLLPAILISTLGFIKLSKFFKGDWLVSSVLYVLNTYFILLLDGSQMNIVLAYSVFPLTFYFFLSVCEKLSVYLLLKFVFSVWLIGTFDLRIVWILAFVVLIKFIFDFLTVKGGGQRFCLFKNYIVIGLTTTVFLVLLNLYWILPAKFSEGVHLPAGYDSAQQVTNLSFSTITHALYLFQPHWYINSFGKVTNPVWYFAIVPIFAFVPVLLSRKKQYLFLISIAFVGIFLTKGSQPPLGEVYLQLFQKVPGFNLFRDPSKFFFLIAFSYSILVGITSKLISKKSYLPSLVFIIYLVFLMNPVLRGQMTGSFSPVQNEDKYWSFAQLLSSQTDFFRTFSIPVKLPLGYVSFTHPSTEAFSIAEKRPFEIGTVGTYEKFNFLREAPFMGELINVAGIKYLIYPFPDARRKALKQDNLDYYNTFLQQLTNLPWIEKKISDSPVAVLQTKKHQDHFFITPRTFYVVGSDRIYSDLVNVTGFDLSKLALVFAEERPGVVGKPDNLPITNILLYHKSETDLAASFIDKALYIFPAQNLKRDPTDVSPWWKREANDFLSMRNFLQTKYQIDNQDFDYQGGYAVAEGDQQLVVQDLKFKSGNLLLVRVMRSSKSGSIQFWQDNSKIGEVDTLDQNPEQVEIKLTGYNDVPDRIFTYDSAAFDWHLVGKLNSQHPLNVKTSGEINIVNALASVSEQDWNRVNRLTGPYNILDWDKLSDKDKQRLVEVSSDAKVTYTRLSPTEYKVNISGLKSPITLAFSESFDSFWEANGVGSYPLYSFINGFRIDQDGTYDIYFSPQKYVFVPLAISAASLVIIVLILIYPTLRKKL</sequence>
<evidence type="ECO:0000256" key="1">
    <source>
        <dbReference type="SAM" id="Phobius"/>
    </source>
</evidence>
<feature type="transmembrane region" description="Helical" evidence="1">
    <location>
        <begin position="162"/>
        <end position="178"/>
    </location>
</feature>
<keyword evidence="1" id="KW-1133">Transmembrane helix</keyword>
<feature type="transmembrane region" description="Helical" evidence="1">
    <location>
        <begin position="138"/>
        <end position="155"/>
    </location>
</feature>